<dbReference type="InterPro" id="IPR006311">
    <property type="entry name" value="TAT_signal"/>
</dbReference>
<sequence>MKDQQDSLSRRDFIRLSGISTLSLTLGYYTSACDQTVKVLNTQTISSVIELVAWISIDTNGDIKLMNHRSEMGQGTQQTIPQILAEELEVSMDQITVVSASANPKKYGPQPQEGSFSVRGWCQQLLKMGATARQMLIMAAAKQWNVPVTECSAKNGQVFHQPTNQKAGYGSLVEEAAKIKPPSNVTLKERKDYTIIGKPLPRNDIPSKVNGTAVFGLDKKLPGLLYAVVERNPRFRGKVKSFDDTETRKIIGVKHVCKVQRAVFGSLYEGIAVVANSIWAAMQGRKVLRVEWDDTGFDHVSTTQMDEQMRHNLKKPAPSSQFEKAVKQASDTLSVEYETPYQAHSCMEPLNCTVHVHDNRIDVWGPLQEANWTQADLSQRMNIPIENVTVHMTFLGGGFGRKAFTDYPHEAALLSKELNAPVQVVWTREDDMIAGPFRPGAFFSCRGGLDKKGKIMAFQTITSTQWIGQEWSATPYADPEPAEYNKGRIEGLLHPYYKSIPHYSFAGVGNRVPMPVMWWRSVDASTNGFACESFIDELAYKAKQDPMDFRRSHLQETRYQNFIDKLEAVSGWKSRTTKGWGVAITQCFGSIAGHIVIVSRNADKKLQIDKVIALMDCGWYVNPDIIKAQVEGGIVMGLGAAIFHAIHFQDGMTVEKNFDTYLMPRMLDIPEIDVHIMENNEKPGGVGEPGLPPFAPALCNAIFDLTGKRIRKLPFALDEI</sequence>
<dbReference type="PANTHER" id="PTHR47495">
    <property type="entry name" value="ALDEHYDE DEHYDROGENASE"/>
    <property type="match status" value="1"/>
</dbReference>
<dbReference type="Gene3D" id="3.90.1170.50">
    <property type="entry name" value="Aldehyde oxidase/xanthine dehydrogenase, a/b hammerhead"/>
    <property type="match status" value="1"/>
</dbReference>
<dbReference type="SUPFAM" id="SSF56003">
    <property type="entry name" value="Molybdenum cofactor-binding domain"/>
    <property type="match status" value="2"/>
</dbReference>
<dbReference type="RefSeq" id="WP_313980211.1">
    <property type="nucleotide sequence ID" value="NZ_JASJOS010000006.1"/>
</dbReference>
<evidence type="ECO:0000313" key="3">
    <source>
        <dbReference type="Proteomes" id="UP001241110"/>
    </source>
</evidence>
<dbReference type="Gene3D" id="3.30.365.10">
    <property type="entry name" value="Aldehyde oxidase/xanthine dehydrogenase, molybdopterin binding domain"/>
    <property type="match status" value="4"/>
</dbReference>
<dbReference type="Proteomes" id="UP001241110">
    <property type="component" value="Unassembled WGS sequence"/>
</dbReference>
<dbReference type="PROSITE" id="PS51318">
    <property type="entry name" value="TAT"/>
    <property type="match status" value="1"/>
</dbReference>
<name>A0AAE3QRI7_9BACT</name>
<evidence type="ECO:0000313" key="2">
    <source>
        <dbReference type="EMBL" id="MDJ1481856.1"/>
    </source>
</evidence>
<dbReference type="InterPro" id="IPR012368">
    <property type="entry name" value="OxRdtase_Mopterin-bd_su_IorB"/>
</dbReference>
<accession>A0AAE3QRI7</accession>
<dbReference type="InterPro" id="IPR046867">
    <property type="entry name" value="AldOxase/xan_DH_MoCoBD2"/>
</dbReference>
<proteinExistence type="predicted"/>
<dbReference type="EMBL" id="JASJOS010000006">
    <property type="protein sequence ID" value="MDJ1481856.1"/>
    <property type="molecule type" value="Genomic_DNA"/>
</dbReference>
<dbReference type="InterPro" id="IPR037165">
    <property type="entry name" value="AldOxase/xan_DH_Mopterin-bd_sf"/>
</dbReference>
<dbReference type="PANTHER" id="PTHR47495:SF2">
    <property type="entry name" value="ALDEHYDE DEHYDROGENASE"/>
    <property type="match status" value="1"/>
</dbReference>
<dbReference type="AlphaFoldDB" id="A0AAE3QRI7"/>
<dbReference type="Pfam" id="PF20256">
    <property type="entry name" value="MoCoBD_2"/>
    <property type="match status" value="2"/>
</dbReference>
<dbReference type="InterPro" id="IPR052516">
    <property type="entry name" value="N-heterocyclic_Hydroxylase"/>
</dbReference>
<dbReference type="GO" id="GO:0016491">
    <property type="term" value="F:oxidoreductase activity"/>
    <property type="evidence" value="ECO:0007669"/>
    <property type="project" value="InterPro"/>
</dbReference>
<evidence type="ECO:0000259" key="1">
    <source>
        <dbReference type="SMART" id="SM01008"/>
    </source>
</evidence>
<protein>
    <submittedName>
        <fullName evidence="2">Molybdopterin-dependent oxidoreductase</fullName>
    </submittedName>
</protein>
<comment type="caution">
    <text evidence="2">The sequence shown here is derived from an EMBL/GenBank/DDBJ whole genome shotgun (WGS) entry which is preliminary data.</text>
</comment>
<reference evidence="2" key="1">
    <citation type="submission" date="2023-05" db="EMBL/GenBank/DDBJ databases">
        <authorList>
            <person name="Zhang X."/>
        </authorList>
    </citation>
    <scope>NUCLEOTIDE SEQUENCE</scope>
    <source>
        <strain evidence="2">YF14B1</strain>
    </source>
</reference>
<dbReference type="InterPro" id="IPR000674">
    <property type="entry name" value="Ald_Oxase/Xan_DH_a/b"/>
</dbReference>
<dbReference type="PIRSF" id="PIRSF036389">
    <property type="entry name" value="IOR_B"/>
    <property type="match status" value="1"/>
</dbReference>
<feature type="domain" description="Aldehyde oxidase/xanthine dehydrogenase a/b hammerhead" evidence="1">
    <location>
        <begin position="210"/>
        <end position="296"/>
    </location>
</feature>
<organism evidence="2 3">
    <name type="scientific">Xanthocytophaga flava</name>
    <dbReference type="NCBI Taxonomy" id="3048013"/>
    <lineage>
        <taxon>Bacteria</taxon>
        <taxon>Pseudomonadati</taxon>
        <taxon>Bacteroidota</taxon>
        <taxon>Cytophagia</taxon>
        <taxon>Cytophagales</taxon>
        <taxon>Rhodocytophagaceae</taxon>
        <taxon>Xanthocytophaga</taxon>
    </lineage>
</organism>
<dbReference type="InterPro" id="IPR008274">
    <property type="entry name" value="AldOxase/xan_DH_MoCoBD1"/>
</dbReference>
<dbReference type="SMART" id="SM01008">
    <property type="entry name" value="Ald_Xan_dh_C"/>
    <property type="match status" value="1"/>
</dbReference>
<gene>
    <name evidence="2" type="ORF">QNI16_15250</name>
</gene>
<dbReference type="Pfam" id="PF02738">
    <property type="entry name" value="MoCoBD_1"/>
    <property type="match status" value="1"/>
</dbReference>